<protein>
    <submittedName>
        <fullName evidence="2">BZ3500_MvSof-1268-A1-R1_Chr3-3g06383 protein</fullName>
    </submittedName>
</protein>
<evidence type="ECO:0000313" key="3">
    <source>
        <dbReference type="Proteomes" id="UP000249723"/>
    </source>
</evidence>
<proteinExistence type="predicted"/>
<sequence length="167" mass="18405">MSEHAINSPQQPTVSEADTDFYPDPTTRFPGSGDFHNPLQPMERAYSLTQLLWHDSRKGELHVYVALVGRSSPFLLARLPIAWLERSALSTSAPSAWSFVQELVQFCVDQPGFLVRSDDEHGQRVDTSIAPRAGNYTFVTENGQPATLSVGPIGKKKGVIPSNWPPS</sequence>
<gene>
    <name evidence="2" type="ORF">BZ3500_MVSOF-1268-A1-R1_CHR3-3G06383</name>
</gene>
<dbReference type="Proteomes" id="UP000249723">
    <property type="component" value="Unassembled WGS sequence"/>
</dbReference>
<evidence type="ECO:0000256" key="1">
    <source>
        <dbReference type="SAM" id="MobiDB-lite"/>
    </source>
</evidence>
<name>A0A2X0KXA5_9BASI</name>
<evidence type="ECO:0000313" key="2">
    <source>
        <dbReference type="EMBL" id="SCZ97807.1"/>
    </source>
</evidence>
<feature type="compositionally biased region" description="Polar residues" evidence="1">
    <location>
        <begin position="1"/>
        <end position="16"/>
    </location>
</feature>
<accession>A0A2X0KXA5</accession>
<keyword evidence="3" id="KW-1185">Reference proteome</keyword>
<organism evidence="2 3">
    <name type="scientific">Microbotryum saponariae</name>
    <dbReference type="NCBI Taxonomy" id="289078"/>
    <lineage>
        <taxon>Eukaryota</taxon>
        <taxon>Fungi</taxon>
        <taxon>Dikarya</taxon>
        <taxon>Basidiomycota</taxon>
        <taxon>Pucciniomycotina</taxon>
        <taxon>Microbotryomycetes</taxon>
        <taxon>Microbotryales</taxon>
        <taxon>Microbotryaceae</taxon>
        <taxon>Microbotryum</taxon>
    </lineage>
</organism>
<dbReference type="AlphaFoldDB" id="A0A2X0KXA5"/>
<dbReference type="EMBL" id="FMWP01000094">
    <property type="protein sequence ID" value="SCZ97807.1"/>
    <property type="molecule type" value="Genomic_DNA"/>
</dbReference>
<feature type="region of interest" description="Disordered" evidence="1">
    <location>
        <begin position="1"/>
        <end position="35"/>
    </location>
</feature>
<reference evidence="3" key="1">
    <citation type="submission" date="2016-10" db="EMBL/GenBank/DDBJ databases">
        <authorList>
            <person name="Jeantristanb JTB J.-T."/>
            <person name="Ricardo R."/>
        </authorList>
    </citation>
    <scope>NUCLEOTIDE SEQUENCE [LARGE SCALE GENOMIC DNA]</scope>
</reference>